<evidence type="ECO:0000313" key="3">
    <source>
        <dbReference type="Proteomes" id="UP001165083"/>
    </source>
</evidence>
<name>A0A9W6WV49_9STRA</name>
<dbReference type="OrthoDB" id="128190at2759"/>
<reference evidence="2" key="1">
    <citation type="submission" date="2023-04" db="EMBL/GenBank/DDBJ databases">
        <title>Phytophthora lilii NBRC 32176.</title>
        <authorList>
            <person name="Ichikawa N."/>
            <person name="Sato H."/>
            <person name="Tonouchi N."/>
        </authorList>
    </citation>
    <scope>NUCLEOTIDE SEQUENCE</scope>
    <source>
        <strain evidence="2">NBRC 32176</strain>
    </source>
</reference>
<sequence length="512" mass="56298">MAFLAEDDDAFAAVLSFVDDFAEDEAALQGDGDEAIVAQQVAGDELDILSVEDMQLQGDGEVADAAAESAPVLRRSSRISKQGNCRDSNSVDVDAPASEVLRSSRRAANNAKKKMLRKAGVYADANRARNERKLEIAYLHEKVGQLETELHSLQERSRTSVPAQLTAQSETLDMSSGTSAGEPSSETQIAAGSTPTSWEEFAARERSEREKSERENVRLKLILASQIKVAKSLESILLKRARRQVGNAHDIMLMISFVIAVERTNDCCNAQVAECAASIQASVDVSCPSGRTLDFRADASDFQELLQYLNATYSEVDSVLAGNGLAWMETTQQDVQMREGVGGMYLEVFSNKVMPFGLHATAEATWNYFKGSKKHRGTLYAKAAQHFSKELVAGNSSTDVRIKQIVRRYVEADREVVVWVASIAPVDITQEPFGGFKSRHRNYAVIKRAKASTPQHELSLLQLVSHGMLDTQAGTIYDVRALTDFLLNDAARNIKADQQLIENVLMDQMLRP</sequence>
<feature type="compositionally biased region" description="Basic and acidic residues" evidence="1">
    <location>
        <begin position="201"/>
        <end position="210"/>
    </location>
</feature>
<proteinExistence type="predicted"/>
<feature type="compositionally biased region" description="Polar residues" evidence="1">
    <location>
        <begin position="159"/>
        <end position="197"/>
    </location>
</feature>
<dbReference type="EMBL" id="BSXW01000299">
    <property type="protein sequence ID" value="GMF17925.1"/>
    <property type="molecule type" value="Genomic_DNA"/>
</dbReference>
<gene>
    <name evidence="2" type="ORF">Plil01_000662700</name>
</gene>
<dbReference type="Proteomes" id="UP001165083">
    <property type="component" value="Unassembled WGS sequence"/>
</dbReference>
<organism evidence="2 3">
    <name type="scientific">Phytophthora lilii</name>
    <dbReference type="NCBI Taxonomy" id="2077276"/>
    <lineage>
        <taxon>Eukaryota</taxon>
        <taxon>Sar</taxon>
        <taxon>Stramenopiles</taxon>
        <taxon>Oomycota</taxon>
        <taxon>Peronosporomycetes</taxon>
        <taxon>Peronosporales</taxon>
        <taxon>Peronosporaceae</taxon>
        <taxon>Phytophthora</taxon>
    </lineage>
</organism>
<dbReference type="PANTHER" id="PTHR35796:SF3">
    <property type="entry name" value="BHLH DOMAIN-CONTAINING PROTEIN"/>
    <property type="match status" value="1"/>
</dbReference>
<comment type="caution">
    <text evidence="2">The sequence shown here is derived from an EMBL/GenBank/DDBJ whole genome shotgun (WGS) entry which is preliminary data.</text>
</comment>
<protein>
    <submittedName>
        <fullName evidence="2">Unnamed protein product</fullName>
    </submittedName>
</protein>
<evidence type="ECO:0000313" key="2">
    <source>
        <dbReference type="EMBL" id="GMF17925.1"/>
    </source>
</evidence>
<accession>A0A9W6WV49</accession>
<evidence type="ECO:0000256" key="1">
    <source>
        <dbReference type="SAM" id="MobiDB-lite"/>
    </source>
</evidence>
<feature type="region of interest" description="Disordered" evidence="1">
    <location>
        <begin position="153"/>
        <end position="210"/>
    </location>
</feature>
<keyword evidence="3" id="KW-1185">Reference proteome</keyword>
<dbReference type="PANTHER" id="PTHR35796">
    <property type="entry name" value="HYPOTHETICAL CYTOSOLIC PROTEIN"/>
    <property type="match status" value="1"/>
</dbReference>
<dbReference type="AlphaFoldDB" id="A0A9W6WV49"/>